<protein>
    <submittedName>
        <fullName evidence="1">Uncharacterized protein</fullName>
    </submittedName>
</protein>
<gene>
    <name evidence="1" type="ORF">GCM10008179_06630</name>
</gene>
<organism evidence="1 2">
    <name type="scientific">Hansschlegelia plantiphila</name>
    <dbReference type="NCBI Taxonomy" id="374655"/>
    <lineage>
        <taxon>Bacteria</taxon>
        <taxon>Pseudomonadati</taxon>
        <taxon>Pseudomonadota</taxon>
        <taxon>Alphaproteobacteria</taxon>
        <taxon>Hyphomicrobiales</taxon>
        <taxon>Methylopilaceae</taxon>
        <taxon>Hansschlegelia</taxon>
    </lineage>
</organism>
<dbReference type="EMBL" id="BSFI01000003">
    <property type="protein sequence ID" value="GLK67025.1"/>
    <property type="molecule type" value="Genomic_DNA"/>
</dbReference>
<reference evidence="1" key="2">
    <citation type="submission" date="2023-01" db="EMBL/GenBank/DDBJ databases">
        <authorList>
            <person name="Sun Q."/>
            <person name="Evtushenko L."/>
        </authorList>
    </citation>
    <scope>NUCLEOTIDE SEQUENCE</scope>
    <source>
        <strain evidence="1">VKM B-2347</strain>
    </source>
</reference>
<evidence type="ECO:0000313" key="1">
    <source>
        <dbReference type="EMBL" id="GLK67025.1"/>
    </source>
</evidence>
<name>A0A9W6J0H9_9HYPH</name>
<accession>A0A9W6J0H9</accession>
<reference evidence="1" key="1">
    <citation type="journal article" date="2014" name="Int. J. Syst. Evol. Microbiol.">
        <title>Complete genome sequence of Corynebacterium casei LMG S-19264T (=DSM 44701T), isolated from a smear-ripened cheese.</title>
        <authorList>
            <consortium name="US DOE Joint Genome Institute (JGI-PGF)"/>
            <person name="Walter F."/>
            <person name="Albersmeier A."/>
            <person name="Kalinowski J."/>
            <person name="Ruckert C."/>
        </authorList>
    </citation>
    <scope>NUCLEOTIDE SEQUENCE</scope>
    <source>
        <strain evidence="1">VKM B-2347</strain>
    </source>
</reference>
<keyword evidence="2" id="KW-1185">Reference proteome</keyword>
<sequence>MFVGSLGVLKSMTALESGELFSLELGGKKAFCLKLHADESGRMYIAVLNTPGVEELEPFFFKKFPDGYVNSFGKGWVVELIENEDSYVSSEFALREAFGVIIKDQDHVGLRISSSKGSGRPGFLDLPSGSFVPMDHHSVIYTEWKIWANDAHQSTEGAVPLYHRVP</sequence>
<evidence type="ECO:0000313" key="2">
    <source>
        <dbReference type="Proteomes" id="UP001143372"/>
    </source>
</evidence>
<dbReference type="RefSeq" id="WP_271167291.1">
    <property type="nucleotide sequence ID" value="NZ_BSFI01000003.1"/>
</dbReference>
<comment type="caution">
    <text evidence="1">The sequence shown here is derived from an EMBL/GenBank/DDBJ whole genome shotgun (WGS) entry which is preliminary data.</text>
</comment>
<proteinExistence type="predicted"/>
<dbReference type="AlphaFoldDB" id="A0A9W6J0H9"/>
<dbReference type="Proteomes" id="UP001143372">
    <property type="component" value="Unassembled WGS sequence"/>
</dbReference>